<organism evidence="2 3">
    <name type="scientific">Candidatus Desantisbacteria bacterium CG_4_10_14_0_8_um_filter_48_22</name>
    <dbReference type="NCBI Taxonomy" id="1974543"/>
    <lineage>
        <taxon>Bacteria</taxon>
        <taxon>Candidatus Desantisiibacteriota</taxon>
    </lineage>
</organism>
<comment type="caution">
    <text evidence="2">The sequence shown here is derived from an EMBL/GenBank/DDBJ whole genome shotgun (WGS) entry which is preliminary data.</text>
</comment>
<dbReference type="Proteomes" id="UP000229307">
    <property type="component" value="Unassembled WGS sequence"/>
</dbReference>
<dbReference type="EMBL" id="PFMR01000262">
    <property type="protein sequence ID" value="PIZ15456.1"/>
    <property type="molecule type" value="Genomic_DNA"/>
</dbReference>
<gene>
    <name evidence="2" type="ORF">COY52_09780</name>
</gene>
<evidence type="ECO:0000259" key="1">
    <source>
        <dbReference type="Pfam" id="PF04734"/>
    </source>
</evidence>
<proteinExistence type="predicted"/>
<accession>A0A2M7S7G7</accession>
<evidence type="ECO:0000313" key="3">
    <source>
        <dbReference type="Proteomes" id="UP000229307"/>
    </source>
</evidence>
<dbReference type="InterPro" id="IPR031329">
    <property type="entry name" value="NEUT/ALK_ceramidase_N"/>
</dbReference>
<reference evidence="3" key="1">
    <citation type="submission" date="2017-09" db="EMBL/GenBank/DDBJ databases">
        <title>Depth-based differentiation of microbial function through sediment-hosted aquifers and enrichment of novel symbionts in the deep terrestrial subsurface.</title>
        <authorList>
            <person name="Probst A.J."/>
            <person name="Ladd B."/>
            <person name="Jarett J.K."/>
            <person name="Geller-Mcgrath D.E."/>
            <person name="Sieber C.M.K."/>
            <person name="Emerson J.B."/>
            <person name="Anantharaman K."/>
            <person name="Thomas B.C."/>
            <person name="Malmstrom R."/>
            <person name="Stieglmeier M."/>
            <person name="Klingl A."/>
            <person name="Woyke T."/>
            <person name="Ryan C.M."/>
            <person name="Banfield J.F."/>
        </authorList>
    </citation>
    <scope>NUCLEOTIDE SEQUENCE [LARGE SCALE GENOMIC DNA]</scope>
</reference>
<dbReference type="Pfam" id="PF04734">
    <property type="entry name" value="Ceramidase_alk"/>
    <property type="match status" value="1"/>
</dbReference>
<evidence type="ECO:0000313" key="2">
    <source>
        <dbReference type="EMBL" id="PIZ15456.1"/>
    </source>
</evidence>
<feature type="domain" description="Neutral/alkaline non-lysosomal ceramidase N-terminal" evidence="1">
    <location>
        <begin position="4"/>
        <end position="222"/>
    </location>
</feature>
<protein>
    <recommendedName>
        <fullName evidence="1">Neutral/alkaline non-lysosomal ceramidase N-terminal domain-containing protein</fullName>
    </recommendedName>
</protein>
<name>A0A2M7S7G7_9BACT</name>
<sequence length="416" mass="46021">MLKAGVSKIKITPRPGLEMAGYGVYINRIGKEIHDDLYARALLFDDGRKKALLIVCDLCGIGRHFVVRYRQEISKTIKIPENNISISATHTHSGPVTVYLRGWGEMDKGYMAFLREKILEAAQEANNNLEPVLVGAGKGKVEIGVNRVVKGGLMDTSLIVLRVDDYKGKTKAVFYNYAAHAVVGGPSNIAVSADWPGFASSKIDAALGKGTAVFAQGCCGDINAKDACTSSFEKMKEHGEQLAEEALRIYGKIKPAQNLGVSMRSKLVNLPLRVPDEEFVEGIMSRYAEQRKQPDWERFYREWKEDTLREISRNVRDTLPVEIQVLMLGKDILFAMLPGEVFTKWGLKIKKCSPAKNTFVIGIANDEVGYIPDEDDFARNGYAADMVPVICGFFHFAPNVGETLVAAVRELLLSVK</sequence>
<dbReference type="AlphaFoldDB" id="A0A2M7S7G7"/>